<sequence>MKVLWKKSKDKTRWLEGKKALEPKFAATIELKGSSTKDNNENTKEYEIVERVIYPEKIICPDCGGLTLEGLDFCDRCGGEIHDMGDQESK</sequence>
<dbReference type="EMBL" id="FRCP01000015">
    <property type="protein sequence ID" value="SHM72378.1"/>
    <property type="molecule type" value="Genomic_DNA"/>
</dbReference>
<accession>A0A1M7L3D2</accession>
<dbReference type="RefSeq" id="WP_073289245.1">
    <property type="nucleotide sequence ID" value="NZ_FRCP01000015.1"/>
</dbReference>
<evidence type="ECO:0000313" key="1">
    <source>
        <dbReference type="EMBL" id="SHM72378.1"/>
    </source>
</evidence>
<keyword evidence="2" id="KW-1185">Reference proteome</keyword>
<protein>
    <recommendedName>
        <fullName evidence="3">Double zinc ribbon</fullName>
    </recommendedName>
</protein>
<gene>
    <name evidence="1" type="ORF">SAMN02746066_03042</name>
</gene>
<evidence type="ECO:0008006" key="3">
    <source>
        <dbReference type="Google" id="ProtNLM"/>
    </source>
</evidence>
<dbReference type="Proteomes" id="UP000184038">
    <property type="component" value="Unassembled WGS sequence"/>
</dbReference>
<dbReference type="OrthoDB" id="2066185at2"/>
<name>A0A1M7L3D2_9FIRM</name>
<proteinExistence type="predicted"/>
<evidence type="ECO:0000313" key="2">
    <source>
        <dbReference type="Proteomes" id="UP000184038"/>
    </source>
</evidence>
<dbReference type="STRING" id="1120996.SAMN02746066_03042"/>
<dbReference type="AlphaFoldDB" id="A0A1M7L3D2"/>
<reference evidence="1 2" key="1">
    <citation type="submission" date="2016-11" db="EMBL/GenBank/DDBJ databases">
        <authorList>
            <person name="Jaros S."/>
            <person name="Januszkiewicz K."/>
            <person name="Wedrychowicz H."/>
        </authorList>
    </citation>
    <scope>NUCLEOTIDE SEQUENCE [LARGE SCALE GENOMIC DNA]</scope>
    <source>
        <strain evidence="1 2">DSM 15930</strain>
    </source>
</reference>
<organism evidence="1 2">
    <name type="scientific">Anaerosporobacter mobilis DSM 15930</name>
    <dbReference type="NCBI Taxonomy" id="1120996"/>
    <lineage>
        <taxon>Bacteria</taxon>
        <taxon>Bacillati</taxon>
        <taxon>Bacillota</taxon>
        <taxon>Clostridia</taxon>
        <taxon>Lachnospirales</taxon>
        <taxon>Lachnospiraceae</taxon>
        <taxon>Anaerosporobacter</taxon>
    </lineage>
</organism>